<keyword evidence="6 8" id="KW-1133">Transmembrane helix</keyword>
<dbReference type="PANTHER" id="PTHR11101:SF67">
    <property type="entry name" value="PHOSPHATE TRANSPORTER"/>
    <property type="match status" value="1"/>
</dbReference>
<reference evidence="9 10" key="2">
    <citation type="submission" date="2018-11" db="EMBL/GenBank/DDBJ databases">
        <authorList>
            <consortium name="Pathogen Informatics"/>
        </authorList>
    </citation>
    <scope>NUCLEOTIDE SEQUENCE [LARGE SCALE GENOMIC DNA]</scope>
</reference>
<feature type="transmembrane region" description="Helical" evidence="8">
    <location>
        <begin position="85"/>
        <end position="107"/>
    </location>
</feature>
<evidence type="ECO:0000313" key="10">
    <source>
        <dbReference type="Proteomes" id="UP000271162"/>
    </source>
</evidence>
<proteinExistence type="inferred from homology"/>
<dbReference type="InterPro" id="IPR001204">
    <property type="entry name" value="Phos_transporter"/>
</dbReference>
<evidence type="ECO:0000256" key="7">
    <source>
        <dbReference type="ARBA" id="ARBA00023136"/>
    </source>
</evidence>
<evidence type="ECO:0000313" key="11">
    <source>
        <dbReference type="WBParaSite" id="NBR_0001551001-mRNA-1"/>
    </source>
</evidence>
<accession>A0A0N4YFH6</accession>
<dbReference type="PANTHER" id="PTHR11101">
    <property type="entry name" value="PHOSPHATE TRANSPORTER"/>
    <property type="match status" value="1"/>
</dbReference>
<keyword evidence="7 8" id="KW-0472">Membrane</keyword>
<evidence type="ECO:0000256" key="8">
    <source>
        <dbReference type="RuleBase" id="RU363058"/>
    </source>
</evidence>
<dbReference type="GO" id="GO:0016020">
    <property type="term" value="C:membrane"/>
    <property type="evidence" value="ECO:0007669"/>
    <property type="project" value="UniProtKB-SubCell"/>
</dbReference>
<keyword evidence="10" id="KW-1185">Reference proteome</keyword>
<dbReference type="EMBL" id="UYSL01021767">
    <property type="protein sequence ID" value="VDL79105.1"/>
    <property type="molecule type" value="Genomic_DNA"/>
</dbReference>
<keyword evidence="5 8" id="KW-0812">Transmembrane</keyword>
<sequence>MATVNPFNDNSLLWALVLGVALAFLLGAGMGANDVSNAFGTSVGSGVLTLTQAYFLATVFETLGAVLVGYSVVDTLRKSVVDTGQYVHAPIDLFFGQIAALGGYSVVDTLRKSVVDTGQYVHAPIDLFFGQIAALGGCSAWLIIATCLSLPVSTTHSIVGGTLGYSLVLRGFQGVRWLKILYVVISWITSPLISGTFSVFIYMVVDFTILRRKDPLECGLRMLPAFFFFCIAFNVFIVTWKGSRGRLVDSLIHRNILYFDHIPFWMALLLALSSGCVAALVVHIFLSPRLRKQALGSQRFLNWLRPDPKRPEDRRITGIFSSIQVMTACFAGYAHGAQDVSNAVAPLAALLSIYGTGSALQLEEVPLYVLIYGVVSICAGLWIFGDRVIETVGKKVSKLNPASGFTIEFGAAMTSLLAGRMGIPISTTHCVVGSVVAVGCLRAREPIKWTLLRNIALSWVVTIPVAGGISAAIMLMLKYIVIT</sequence>
<feature type="transmembrane region" description="Helical" evidence="8">
    <location>
        <begin position="127"/>
        <end position="150"/>
    </location>
</feature>
<feature type="transmembrane region" description="Helical" evidence="8">
    <location>
        <begin position="52"/>
        <end position="73"/>
    </location>
</feature>
<evidence type="ECO:0000256" key="1">
    <source>
        <dbReference type="ARBA" id="ARBA00004141"/>
    </source>
</evidence>
<comment type="similarity">
    <text evidence="2 8">Belongs to the inorganic phosphate transporter (PiT) (TC 2.A.20) family.</text>
</comment>
<protein>
    <recommendedName>
        <fullName evidence="8">Phosphate transporter</fullName>
    </recommendedName>
</protein>
<keyword evidence="4 8" id="KW-0592">Phosphate transport</keyword>
<evidence type="ECO:0000256" key="3">
    <source>
        <dbReference type="ARBA" id="ARBA00022448"/>
    </source>
</evidence>
<dbReference type="Proteomes" id="UP000271162">
    <property type="component" value="Unassembled WGS sequence"/>
</dbReference>
<comment type="subcellular location">
    <subcellularLocation>
        <location evidence="1 8">Membrane</location>
        <topology evidence="1 8">Multi-pass membrane protein</topology>
    </subcellularLocation>
</comment>
<dbReference type="WBParaSite" id="NBR_0001551001-mRNA-1">
    <property type="protein sequence ID" value="NBR_0001551001-mRNA-1"/>
    <property type="gene ID" value="NBR_0001551001"/>
</dbReference>
<organism evidence="11">
    <name type="scientific">Nippostrongylus brasiliensis</name>
    <name type="common">Rat hookworm</name>
    <dbReference type="NCBI Taxonomy" id="27835"/>
    <lineage>
        <taxon>Eukaryota</taxon>
        <taxon>Metazoa</taxon>
        <taxon>Ecdysozoa</taxon>
        <taxon>Nematoda</taxon>
        <taxon>Chromadorea</taxon>
        <taxon>Rhabditida</taxon>
        <taxon>Rhabditina</taxon>
        <taxon>Rhabditomorpha</taxon>
        <taxon>Strongyloidea</taxon>
        <taxon>Heligmosomidae</taxon>
        <taxon>Nippostrongylus</taxon>
    </lineage>
</organism>
<dbReference type="OMA" id="ATIYAIW"/>
<feature type="transmembrane region" description="Helical" evidence="8">
    <location>
        <begin position="181"/>
        <end position="210"/>
    </location>
</feature>
<dbReference type="AlphaFoldDB" id="A0A0N4YFH6"/>
<evidence type="ECO:0000256" key="2">
    <source>
        <dbReference type="ARBA" id="ARBA00009916"/>
    </source>
</evidence>
<gene>
    <name evidence="9" type="ORF">NBR_LOCUS15511</name>
</gene>
<dbReference type="GO" id="GO:0005315">
    <property type="term" value="F:phosphate transmembrane transporter activity"/>
    <property type="evidence" value="ECO:0007669"/>
    <property type="project" value="InterPro"/>
</dbReference>
<dbReference type="Pfam" id="PF01384">
    <property type="entry name" value="PHO4"/>
    <property type="match status" value="1"/>
</dbReference>
<feature type="transmembrane region" description="Helical" evidence="8">
    <location>
        <begin position="367"/>
        <end position="385"/>
    </location>
</feature>
<dbReference type="GO" id="GO:0035435">
    <property type="term" value="P:phosphate ion transmembrane transport"/>
    <property type="evidence" value="ECO:0007669"/>
    <property type="project" value="TreeGrafter"/>
</dbReference>
<name>A0A0N4YFH6_NIPBR</name>
<feature type="transmembrane region" description="Helical" evidence="8">
    <location>
        <begin position="157"/>
        <end position="175"/>
    </location>
</feature>
<evidence type="ECO:0000313" key="9">
    <source>
        <dbReference type="EMBL" id="VDL79105.1"/>
    </source>
</evidence>
<dbReference type="STRING" id="27835.A0A0N4YFH6"/>
<feature type="transmembrane region" description="Helical" evidence="8">
    <location>
        <begin position="12"/>
        <end position="32"/>
    </location>
</feature>
<comment type="function">
    <text evidence="8">Sodium-phosphate symporter.</text>
</comment>
<reference evidence="11" key="1">
    <citation type="submission" date="2017-02" db="UniProtKB">
        <authorList>
            <consortium name="WormBaseParasite"/>
        </authorList>
    </citation>
    <scope>IDENTIFICATION</scope>
</reference>
<evidence type="ECO:0000256" key="4">
    <source>
        <dbReference type="ARBA" id="ARBA00022592"/>
    </source>
</evidence>
<keyword evidence="3 8" id="KW-0813">Transport</keyword>
<evidence type="ECO:0000256" key="6">
    <source>
        <dbReference type="ARBA" id="ARBA00022989"/>
    </source>
</evidence>
<feature type="transmembrane region" description="Helical" evidence="8">
    <location>
        <begin position="222"/>
        <end position="242"/>
    </location>
</feature>
<feature type="transmembrane region" description="Helical" evidence="8">
    <location>
        <begin position="455"/>
        <end position="481"/>
    </location>
</feature>
<evidence type="ECO:0000256" key="5">
    <source>
        <dbReference type="ARBA" id="ARBA00022692"/>
    </source>
</evidence>
<feature type="transmembrane region" description="Helical" evidence="8">
    <location>
        <begin position="262"/>
        <end position="286"/>
    </location>
</feature>
<feature type="transmembrane region" description="Helical" evidence="8">
    <location>
        <begin position="423"/>
        <end position="443"/>
    </location>
</feature>